<dbReference type="InterPro" id="IPR016163">
    <property type="entry name" value="Ald_DH_C"/>
</dbReference>
<dbReference type="Proteomes" id="UP001165667">
    <property type="component" value="Unassembled WGS sequence"/>
</dbReference>
<evidence type="ECO:0000313" key="4">
    <source>
        <dbReference type="EMBL" id="MCW6507821.1"/>
    </source>
</evidence>
<dbReference type="SUPFAM" id="SSF53720">
    <property type="entry name" value="ALDH-like"/>
    <property type="match status" value="1"/>
</dbReference>
<feature type="domain" description="Aldehyde dehydrogenase" evidence="3">
    <location>
        <begin position="9"/>
        <end position="467"/>
    </location>
</feature>
<sequence>MRLYIDGAWVESADGSTRPVLNPATGDAVGTVAWGTPADVARAAVAAREAFGRWRDVSPYERSKILRAAASLLRAGGAEIARRMTLEQGKPLGEAKAEVGVAADTIDWFAEEGRRTYGRIIPAREPGTQQMVVKVPVGPVAVLTPWNFPLNQAARKIAAALAAGCTVVAKPSEEAPGCVAELVRVFVEAGLPAGVLNLLFGDPAAISGALIAHPAIRKVSFTGSTAVGKSLAALAGQHMKRATMELGGHAPVLVFADADLDAAAKAMAVAKFRNAGQICIAPTRFVVEQSVYTPFMDRFVAEASTLRLGNGLDPATTMGPLANARRLQAMEAMVADAVDQGASVRTGGRRHGNAGYFFEPTVLGEVPLTARAMNEEPFGPLALMRSFENLDEAIGEANRLPYGLAAFAFTRSSDTIARLGARVEAGMLSVNANLLALPEVPFGGVKDSGYGSEGGSEAMEAYMATKLIKVSETVTP</sequence>
<accession>A0AA41YSL6</accession>
<dbReference type="InterPro" id="IPR016160">
    <property type="entry name" value="Ald_DH_CS_CYS"/>
</dbReference>
<dbReference type="GO" id="GO:0016620">
    <property type="term" value="F:oxidoreductase activity, acting on the aldehyde or oxo group of donors, NAD or NADP as acceptor"/>
    <property type="evidence" value="ECO:0007669"/>
    <property type="project" value="InterPro"/>
</dbReference>
<evidence type="ECO:0000256" key="1">
    <source>
        <dbReference type="ARBA" id="ARBA00009986"/>
    </source>
</evidence>
<dbReference type="CDD" id="cd07103">
    <property type="entry name" value="ALDH_F5_SSADH_GabD"/>
    <property type="match status" value="1"/>
</dbReference>
<dbReference type="FunFam" id="3.40.605.10:FF:000033">
    <property type="entry name" value="NAD-dependent succinate-semialdehyde dehydrogenase"/>
    <property type="match status" value="1"/>
</dbReference>
<dbReference type="AlphaFoldDB" id="A0AA41YSL6"/>
<dbReference type="InterPro" id="IPR016161">
    <property type="entry name" value="Ald_DH/histidinol_DH"/>
</dbReference>
<evidence type="ECO:0000313" key="5">
    <source>
        <dbReference type="Proteomes" id="UP001165667"/>
    </source>
</evidence>
<dbReference type="FunFam" id="3.40.309.10:FF:000009">
    <property type="entry name" value="Aldehyde dehydrogenase A"/>
    <property type="match status" value="1"/>
</dbReference>
<dbReference type="PROSITE" id="PS00070">
    <property type="entry name" value="ALDEHYDE_DEHYDR_CYS"/>
    <property type="match status" value="1"/>
</dbReference>
<organism evidence="4 5">
    <name type="scientific">Lichenifustis flavocetrariae</name>
    <dbReference type="NCBI Taxonomy" id="2949735"/>
    <lineage>
        <taxon>Bacteria</taxon>
        <taxon>Pseudomonadati</taxon>
        <taxon>Pseudomonadota</taxon>
        <taxon>Alphaproteobacteria</taxon>
        <taxon>Hyphomicrobiales</taxon>
        <taxon>Lichenihabitantaceae</taxon>
        <taxon>Lichenifustis</taxon>
    </lineage>
</organism>
<dbReference type="PANTHER" id="PTHR43353:SF5">
    <property type="entry name" value="SUCCINATE-SEMIALDEHYDE DEHYDROGENASE, MITOCHONDRIAL"/>
    <property type="match status" value="1"/>
</dbReference>
<proteinExistence type="inferred from homology"/>
<keyword evidence="5" id="KW-1185">Reference proteome</keyword>
<dbReference type="EMBL" id="JAMOIM010000003">
    <property type="protein sequence ID" value="MCW6507821.1"/>
    <property type="molecule type" value="Genomic_DNA"/>
</dbReference>
<reference evidence="4" key="1">
    <citation type="submission" date="2022-05" db="EMBL/GenBank/DDBJ databases">
        <authorList>
            <person name="Pankratov T."/>
        </authorList>
    </citation>
    <scope>NUCLEOTIDE SEQUENCE</scope>
    <source>
        <strain evidence="4">BP6-180914</strain>
    </source>
</reference>
<dbReference type="InterPro" id="IPR050740">
    <property type="entry name" value="Aldehyde_DH_Superfamily"/>
</dbReference>
<dbReference type="Pfam" id="PF00171">
    <property type="entry name" value="Aldedh"/>
    <property type="match status" value="1"/>
</dbReference>
<dbReference type="InterPro" id="IPR016162">
    <property type="entry name" value="Ald_DH_N"/>
</dbReference>
<dbReference type="InterPro" id="IPR015590">
    <property type="entry name" value="Aldehyde_DH_dom"/>
</dbReference>
<evidence type="ECO:0000259" key="3">
    <source>
        <dbReference type="Pfam" id="PF00171"/>
    </source>
</evidence>
<comment type="similarity">
    <text evidence="1">Belongs to the aldehyde dehydrogenase family.</text>
</comment>
<dbReference type="Gene3D" id="3.40.605.10">
    <property type="entry name" value="Aldehyde Dehydrogenase, Chain A, domain 1"/>
    <property type="match status" value="1"/>
</dbReference>
<gene>
    <name evidence="4" type="ORF">M8523_07285</name>
</gene>
<evidence type="ECO:0000256" key="2">
    <source>
        <dbReference type="ARBA" id="ARBA00023002"/>
    </source>
</evidence>
<dbReference type="Gene3D" id="3.40.309.10">
    <property type="entry name" value="Aldehyde Dehydrogenase, Chain A, domain 2"/>
    <property type="match status" value="1"/>
</dbReference>
<protein>
    <submittedName>
        <fullName evidence="4">NAD-dependent succinate-semialdehyde dehydrogenase</fullName>
    </submittedName>
</protein>
<name>A0AA41YSL6_9HYPH</name>
<dbReference type="PANTHER" id="PTHR43353">
    <property type="entry name" value="SUCCINATE-SEMIALDEHYDE DEHYDROGENASE, MITOCHONDRIAL"/>
    <property type="match status" value="1"/>
</dbReference>
<comment type="caution">
    <text evidence="4">The sequence shown here is derived from an EMBL/GenBank/DDBJ whole genome shotgun (WGS) entry which is preliminary data.</text>
</comment>
<keyword evidence="2" id="KW-0560">Oxidoreductase</keyword>